<accession>A0A068NTP7</accession>
<dbReference type="PANTHER" id="PTHR43191:SF7">
    <property type="entry name" value="OBP33PEP LIKE PROTEIN"/>
    <property type="match status" value="1"/>
</dbReference>
<evidence type="ECO:0000259" key="3">
    <source>
        <dbReference type="Pfam" id="PF00588"/>
    </source>
</evidence>
<evidence type="ECO:0000313" key="5">
    <source>
        <dbReference type="Proteomes" id="UP000027982"/>
    </source>
</evidence>
<reference evidence="4 5" key="1">
    <citation type="journal article" date="2014" name="PLoS ONE">
        <title>The first complete genome sequence of the class fimbriimonadia in the phylum armatimonadetes.</title>
        <authorList>
            <person name="Hu Z.Y."/>
            <person name="Wang Y.Z."/>
            <person name="Im W.T."/>
            <person name="Wang S.Y."/>
            <person name="Zhao G.P."/>
            <person name="Zheng H.J."/>
            <person name="Quan Z.X."/>
        </authorList>
    </citation>
    <scope>NUCLEOTIDE SEQUENCE [LARGE SCALE GENOMIC DNA]</scope>
    <source>
        <strain evidence="4">Gsoil 348</strain>
    </source>
</reference>
<keyword evidence="5" id="KW-1185">Reference proteome</keyword>
<organism evidence="4 5">
    <name type="scientific">Fimbriimonas ginsengisoli Gsoil 348</name>
    <dbReference type="NCBI Taxonomy" id="661478"/>
    <lineage>
        <taxon>Bacteria</taxon>
        <taxon>Bacillati</taxon>
        <taxon>Armatimonadota</taxon>
        <taxon>Fimbriimonadia</taxon>
        <taxon>Fimbriimonadales</taxon>
        <taxon>Fimbriimonadaceae</taxon>
        <taxon>Fimbriimonas</taxon>
    </lineage>
</organism>
<dbReference type="InterPro" id="IPR029028">
    <property type="entry name" value="Alpha/beta_knot_MTases"/>
</dbReference>
<dbReference type="EMBL" id="CP007139">
    <property type="protein sequence ID" value="AIE86816.1"/>
    <property type="molecule type" value="Genomic_DNA"/>
</dbReference>
<keyword evidence="2 4" id="KW-0808">Transferase</keyword>
<dbReference type="Proteomes" id="UP000027982">
    <property type="component" value="Chromosome"/>
</dbReference>
<name>A0A068NTP7_FIMGI</name>
<dbReference type="HOGENOM" id="CLU_021322_4_3_0"/>
<dbReference type="STRING" id="661478.OP10G_3448"/>
<evidence type="ECO:0000313" key="4">
    <source>
        <dbReference type="EMBL" id="AIE86816.1"/>
    </source>
</evidence>
<dbReference type="AlphaFoldDB" id="A0A068NTP7"/>
<dbReference type="KEGG" id="fgi:OP10G_3448"/>
<proteinExistence type="predicted"/>
<dbReference type="Pfam" id="PF00588">
    <property type="entry name" value="SpoU_methylase"/>
    <property type="match status" value="1"/>
</dbReference>
<dbReference type="OrthoDB" id="9795352at2"/>
<dbReference type="InterPro" id="IPR029026">
    <property type="entry name" value="tRNA_m1G_MTases_N"/>
</dbReference>
<dbReference type="InterPro" id="IPR051259">
    <property type="entry name" value="rRNA_Methyltransferase"/>
</dbReference>
<dbReference type="Gene3D" id="3.40.1280.10">
    <property type="match status" value="1"/>
</dbReference>
<dbReference type="GO" id="GO:0008173">
    <property type="term" value="F:RNA methyltransferase activity"/>
    <property type="evidence" value="ECO:0007669"/>
    <property type="project" value="InterPro"/>
</dbReference>
<dbReference type="GO" id="GO:0003723">
    <property type="term" value="F:RNA binding"/>
    <property type="evidence" value="ECO:0007669"/>
    <property type="project" value="InterPro"/>
</dbReference>
<keyword evidence="1 4" id="KW-0489">Methyltransferase</keyword>
<protein>
    <submittedName>
        <fullName evidence="4">tRNA/rRNA methyltransferase (SpoU)</fullName>
    </submittedName>
</protein>
<dbReference type="GO" id="GO:0032259">
    <property type="term" value="P:methylation"/>
    <property type="evidence" value="ECO:0007669"/>
    <property type="project" value="UniProtKB-KW"/>
</dbReference>
<dbReference type="GO" id="GO:0006396">
    <property type="term" value="P:RNA processing"/>
    <property type="evidence" value="ECO:0007669"/>
    <property type="project" value="InterPro"/>
</dbReference>
<dbReference type="PANTHER" id="PTHR43191">
    <property type="entry name" value="RRNA METHYLTRANSFERASE 3"/>
    <property type="match status" value="1"/>
</dbReference>
<dbReference type="RefSeq" id="WP_025229249.1">
    <property type="nucleotide sequence ID" value="NZ_CP007139.1"/>
</dbReference>
<dbReference type="InterPro" id="IPR001537">
    <property type="entry name" value="SpoU_MeTrfase"/>
</dbReference>
<feature type="domain" description="tRNA/rRNA methyltransferase SpoU type" evidence="3">
    <location>
        <begin position="28"/>
        <end position="167"/>
    </location>
</feature>
<evidence type="ECO:0000256" key="1">
    <source>
        <dbReference type="ARBA" id="ARBA00022603"/>
    </source>
</evidence>
<evidence type="ECO:0000256" key="2">
    <source>
        <dbReference type="ARBA" id="ARBA00022679"/>
    </source>
</evidence>
<gene>
    <name evidence="4" type="ORF">OP10G_3448</name>
</gene>
<sequence length="177" mass="19804">MKTIRAKTGVRKMHKEHFPEEARQMRLAFLLQDWDDPYNVGGMFRVADACGAAELILTGKTPQPPHPQIHVTSLGHHRRVSWRQIARYDDACRTLKEEGYHLLAVEIADGAEHYMHYPYPDKLCLVLGNEVHGVYSTVMKQCDGAVFIPMAGKGRSLNVHVAAAVVAFEALLGEKEG</sequence>
<dbReference type="eggNOG" id="COG0566">
    <property type="taxonomic scope" value="Bacteria"/>
</dbReference>
<dbReference type="SUPFAM" id="SSF75217">
    <property type="entry name" value="alpha/beta knot"/>
    <property type="match status" value="1"/>
</dbReference>